<name>A0A5D0UFU7_9ACTN</name>
<feature type="compositionally biased region" description="Low complexity" evidence="1">
    <location>
        <begin position="225"/>
        <end position="236"/>
    </location>
</feature>
<reference evidence="3 4" key="1">
    <citation type="submission" date="2019-08" db="EMBL/GenBank/DDBJ databases">
        <title>Actinomadura sp. nov. CYP1-5 isolated from mountain soil.</title>
        <authorList>
            <person name="Songsumanus A."/>
            <person name="Kuncharoen N."/>
            <person name="Kudo T."/>
            <person name="Yuki M."/>
            <person name="Igarashi Y."/>
            <person name="Tanasupawat S."/>
        </authorList>
    </citation>
    <scope>NUCLEOTIDE SEQUENCE [LARGE SCALE GENOMIC DNA]</scope>
    <source>
        <strain evidence="3 4">GKU157</strain>
    </source>
</reference>
<evidence type="ECO:0000313" key="3">
    <source>
        <dbReference type="EMBL" id="TYC16660.1"/>
    </source>
</evidence>
<dbReference type="OrthoDB" id="3811077at2"/>
<feature type="region of interest" description="Disordered" evidence="1">
    <location>
        <begin position="151"/>
        <end position="176"/>
    </location>
</feature>
<feature type="region of interest" description="Disordered" evidence="1">
    <location>
        <begin position="209"/>
        <end position="278"/>
    </location>
</feature>
<evidence type="ECO:0000256" key="2">
    <source>
        <dbReference type="SAM" id="Phobius"/>
    </source>
</evidence>
<organism evidence="3 4">
    <name type="scientific">Actinomadura syzygii</name>
    <dbReference type="NCBI Taxonomy" id="1427538"/>
    <lineage>
        <taxon>Bacteria</taxon>
        <taxon>Bacillati</taxon>
        <taxon>Actinomycetota</taxon>
        <taxon>Actinomycetes</taxon>
        <taxon>Streptosporangiales</taxon>
        <taxon>Thermomonosporaceae</taxon>
        <taxon>Actinomadura</taxon>
    </lineage>
</organism>
<evidence type="ECO:0000313" key="4">
    <source>
        <dbReference type="Proteomes" id="UP000322634"/>
    </source>
</evidence>
<feature type="compositionally biased region" description="Pro residues" evidence="1">
    <location>
        <begin position="212"/>
        <end position="224"/>
    </location>
</feature>
<keyword evidence="2" id="KW-1133">Transmembrane helix</keyword>
<evidence type="ECO:0000256" key="1">
    <source>
        <dbReference type="SAM" id="MobiDB-lite"/>
    </source>
</evidence>
<keyword evidence="2" id="KW-0472">Membrane</keyword>
<feature type="compositionally biased region" description="Gly residues" evidence="1">
    <location>
        <begin position="263"/>
        <end position="278"/>
    </location>
</feature>
<dbReference type="Proteomes" id="UP000322634">
    <property type="component" value="Unassembled WGS sequence"/>
</dbReference>
<dbReference type="EMBL" id="VSFF01000003">
    <property type="protein sequence ID" value="TYC16660.1"/>
    <property type="molecule type" value="Genomic_DNA"/>
</dbReference>
<feature type="compositionally biased region" description="Pro residues" evidence="1">
    <location>
        <begin position="237"/>
        <end position="261"/>
    </location>
</feature>
<protein>
    <recommendedName>
        <fullName evidence="5">Serine/threonine protein kinase</fullName>
    </recommendedName>
</protein>
<keyword evidence="2" id="KW-0812">Transmembrane</keyword>
<comment type="caution">
    <text evidence="3">The sequence shown here is derived from an EMBL/GenBank/DDBJ whole genome shotgun (WGS) entry which is preliminary data.</text>
</comment>
<evidence type="ECO:0008006" key="5">
    <source>
        <dbReference type="Google" id="ProtNLM"/>
    </source>
</evidence>
<feature type="transmembrane region" description="Helical" evidence="2">
    <location>
        <begin position="181"/>
        <end position="204"/>
    </location>
</feature>
<proteinExistence type="predicted"/>
<feature type="region of interest" description="Disordered" evidence="1">
    <location>
        <begin position="66"/>
        <end position="87"/>
    </location>
</feature>
<keyword evidence="4" id="KW-1185">Reference proteome</keyword>
<dbReference type="AlphaFoldDB" id="A0A5D0UFU7"/>
<dbReference type="PRINTS" id="PR01217">
    <property type="entry name" value="PRICHEXTENSN"/>
</dbReference>
<accession>A0A5D0UFU7</accession>
<sequence length="278" mass="27369">MSRPLPPGDPDRLGPFRLSARLSESAAGIVFLGVDGAGRRASVAVLNRGAAEDAAARDRFRAAINAAVPGRGGPGGPGGAAGGPGDPAPVVAAQPDGPAPWVATSYEADRAGAERFLEPVAFQGSGRAWWGGRRRRGPQFQPYWLGSAAEPALERPEPPPGSPGPGGAAGPVGERPPERSLVGGVLGLAAGLLVLALLMGVLFACQPEAKEPPPQPPEPTPSFPVPSRSPEGTGPASPSPPPSSSPSPPGRSPSPGAPSPSPSGGGDGGGGEDGGGPL</sequence>
<gene>
    <name evidence="3" type="ORF">FXF65_08815</name>
</gene>
<feature type="compositionally biased region" description="Gly residues" evidence="1">
    <location>
        <begin position="70"/>
        <end position="85"/>
    </location>
</feature>